<dbReference type="InterPro" id="IPR006157">
    <property type="entry name" value="FolB_dom"/>
</dbReference>
<proteinExistence type="inferred from homology"/>
<evidence type="ECO:0000256" key="4">
    <source>
        <dbReference type="ARBA" id="ARBA00022909"/>
    </source>
</evidence>
<keyword evidence="5 6" id="KW-0456">Lyase</keyword>
<comment type="similarity">
    <text evidence="3 6">Belongs to the DHNA family.</text>
</comment>
<dbReference type="EMBL" id="JAERMS010000010">
    <property type="protein sequence ID" value="MBO1363149.1"/>
    <property type="molecule type" value="Genomic_DNA"/>
</dbReference>
<name>A0ABS3M4S6_9BACT</name>
<organism evidence="8 9">
    <name type="scientific">Prevotella illustrans</name>
    <dbReference type="NCBI Taxonomy" id="2800387"/>
    <lineage>
        <taxon>Bacteria</taxon>
        <taxon>Pseudomonadati</taxon>
        <taxon>Bacteroidota</taxon>
        <taxon>Bacteroidia</taxon>
        <taxon>Bacteroidales</taxon>
        <taxon>Prevotellaceae</taxon>
        <taxon>Prevotella</taxon>
    </lineage>
</organism>
<keyword evidence="4 6" id="KW-0289">Folate biosynthesis</keyword>
<keyword evidence="9" id="KW-1185">Reference proteome</keyword>
<dbReference type="Gene3D" id="3.30.1130.10">
    <property type="match status" value="1"/>
</dbReference>
<dbReference type="SMART" id="SM00905">
    <property type="entry name" value="FolB"/>
    <property type="match status" value="1"/>
</dbReference>
<comment type="catalytic activity">
    <reaction evidence="1 6">
        <text>7,8-dihydroneopterin = 6-hydroxymethyl-7,8-dihydropterin + glycolaldehyde</text>
        <dbReference type="Rhea" id="RHEA:10540"/>
        <dbReference type="ChEBI" id="CHEBI:17001"/>
        <dbReference type="ChEBI" id="CHEBI:17071"/>
        <dbReference type="ChEBI" id="CHEBI:44841"/>
        <dbReference type="EC" id="4.1.2.25"/>
    </reaction>
</comment>
<dbReference type="GO" id="GO:0004150">
    <property type="term" value="F:dihydroneopterin aldolase activity"/>
    <property type="evidence" value="ECO:0007669"/>
    <property type="project" value="UniProtKB-EC"/>
</dbReference>
<reference evidence="8 9" key="1">
    <citation type="submission" date="2021-01" db="EMBL/GenBank/DDBJ databases">
        <title>Prevotella A2931 sp. nov.</title>
        <authorList>
            <person name="Buhl M."/>
            <person name="Oberhettinger P."/>
        </authorList>
    </citation>
    <scope>NUCLEOTIDE SEQUENCE [LARGE SCALE GENOMIC DNA]</scope>
    <source>
        <strain evidence="8 9">A2931</strain>
    </source>
</reference>
<evidence type="ECO:0000256" key="5">
    <source>
        <dbReference type="ARBA" id="ARBA00023239"/>
    </source>
</evidence>
<dbReference type="RefSeq" id="WP_107581117.1">
    <property type="nucleotide sequence ID" value="NZ_JAERMS010000010.1"/>
</dbReference>
<accession>A0ABS3M4S6</accession>
<dbReference type="Pfam" id="PF02152">
    <property type="entry name" value="FolB"/>
    <property type="match status" value="1"/>
</dbReference>
<protein>
    <recommendedName>
        <fullName evidence="6">7,8-dihydroneopterin aldolase</fullName>
        <ecNumber evidence="6">4.1.2.25</ecNumber>
    </recommendedName>
</protein>
<comment type="function">
    <text evidence="6">Catalyzes the conversion of 7,8-dihydroneopterin to 6-hydroxymethyl-7,8-dihydropterin.</text>
</comment>
<evidence type="ECO:0000259" key="7">
    <source>
        <dbReference type="SMART" id="SM00905"/>
    </source>
</evidence>
<feature type="domain" description="Dihydroneopterin aldolase/epimerase" evidence="7">
    <location>
        <begin position="8"/>
        <end position="120"/>
    </location>
</feature>
<dbReference type="NCBIfam" id="TIGR00526">
    <property type="entry name" value="folB_dom"/>
    <property type="match status" value="1"/>
</dbReference>
<evidence type="ECO:0000313" key="8">
    <source>
        <dbReference type="EMBL" id="MBO1363149.1"/>
    </source>
</evidence>
<dbReference type="NCBIfam" id="TIGR00525">
    <property type="entry name" value="folB"/>
    <property type="match status" value="1"/>
</dbReference>
<evidence type="ECO:0000256" key="2">
    <source>
        <dbReference type="ARBA" id="ARBA00005013"/>
    </source>
</evidence>
<evidence type="ECO:0000313" key="9">
    <source>
        <dbReference type="Proteomes" id="UP000664265"/>
    </source>
</evidence>
<evidence type="ECO:0000256" key="1">
    <source>
        <dbReference type="ARBA" id="ARBA00001353"/>
    </source>
</evidence>
<comment type="caution">
    <text evidence="8">The sequence shown here is derived from an EMBL/GenBank/DDBJ whole genome shotgun (WGS) entry which is preliminary data.</text>
</comment>
<gene>
    <name evidence="8" type="primary">folB</name>
    <name evidence="8" type="ORF">JHU38_05050</name>
</gene>
<dbReference type="Proteomes" id="UP000664265">
    <property type="component" value="Unassembled WGS sequence"/>
</dbReference>
<dbReference type="SUPFAM" id="SSF55620">
    <property type="entry name" value="Tetrahydrobiopterin biosynthesis enzymes-like"/>
    <property type="match status" value="1"/>
</dbReference>
<evidence type="ECO:0000256" key="3">
    <source>
        <dbReference type="ARBA" id="ARBA00005708"/>
    </source>
</evidence>
<dbReference type="PANTHER" id="PTHR42844:SF1">
    <property type="entry name" value="DIHYDRONEOPTERIN ALDOLASE 1-RELATED"/>
    <property type="match status" value="1"/>
</dbReference>
<comment type="pathway">
    <text evidence="2 6">Cofactor biosynthesis; tetrahydrofolate biosynthesis; 2-amino-4-hydroxy-6-hydroxymethyl-7,8-dihydropteridine diphosphate from 7,8-dihydroneopterin triphosphate: step 3/4.</text>
</comment>
<sequence length="127" mass="14242">MIIKQSKILLSNLRFHAFHGVMPQERLVGNDYSVSLEIAYDFMQAMATDDIEHALNYAEVYQLVSVEMQRPVCLLECLAGRIGQKLFDSFPQIQELTLRVMKLNPPMGADCDGAGVEVHLINDKTGS</sequence>
<evidence type="ECO:0000256" key="6">
    <source>
        <dbReference type="RuleBase" id="RU362079"/>
    </source>
</evidence>
<dbReference type="InterPro" id="IPR043133">
    <property type="entry name" value="GTP-CH-I_C/QueF"/>
</dbReference>
<dbReference type="CDD" id="cd00534">
    <property type="entry name" value="DHNA_DHNTPE"/>
    <property type="match status" value="1"/>
</dbReference>
<dbReference type="PANTHER" id="PTHR42844">
    <property type="entry name" value="DIHYDRONEOPTERIN ALDOLASE 1-RELATED"/>
    <property type="match status" value="1"/>
</dbReference>
<dbReference type="InterPro" id="IPR006156">
    <property type="entry name" value="Dihydroneopterin_aldolase"/>
</dbReference>
<dbReference type="EC" id="4.1.2.25" evidence="6"/>